<dbReference type="GO" id="GO:0006302">
    <property type="term" value="P:double-strand break repair"/>
    <property type="evidence" value="ECO:0007669"/>
    <property type="project" value="TreeGrafter"/>
</dbReference>
<dbReference type="Pfam" id="PF13175">
    <property type="entry name" value="AAA_15"/>
    <property type="match status" value="1"/>
</dbReference>
<dbReference type="PIRSF" id="PIRSF029347">
    <property type="entry name" value="RecF"/>
    <property type="match status" value="1"/>
</dbReference>
<proteinExistence type="predicted"/>
<dbReference type="EMBL" id="BMYV01000003">
    <property type="protein sequence ID" value="GGX75372.1"/>
    <property type="molecule type" value="Genomic_DNA"/>
</dbReference>
<evidence type="ECO:0000313" key="4">
    <source>
        <dbReference type="Proteomes" id="UP000600865"/>
    </source>
</evidence>
<evidence type="ECO:0000259" key="1">
    <source>
        <dbReference type="Pfam" id="PF13175"/>
    </source>
</evidence>
<dbReference type="InterPro" id="IPR003959">
    <property type="entry name" value="ATPase_AAA_core"/>
</dbReference>
<dbReference type="GO" id="GO:0016887">
    <property type="term" value="F:ATP hydrolysis activity"/>
    <property type="evidence" value="ECO:0007669"/>
    <property type="project" value="InterPro"/>
</dbReference>
<dbReference type="Pfam" id="PF13304">
    <property type="entry name" value="AAA_21"/>
    <property type="match status" value="1"/>
</dbReference>
<evidence type="ECO:0000313" key="3">
    <source>
        <dbReference type="EMBL" id="GGX75372.1"/>
    </source>
</evidence>
<dbReference type="InterPro" id="IPR027417">
    <property type="entry name" value="P-loop_NTPase"/>
</dbReference>
<dbReference type="FunFam" id="3.40.50.300:FF:002534">
    <property type="entry name" value="Putative RecF protein"/>
    <property type="match status" value="1"/>
</dbReference>
<protein>
    <recommendedName>
        <fullName evidence="5">ATP-binding protein</fullName>
    </recommendedName>
</protein>
<reference evidence="3 4" key="1">
    <citation type="journal article" date="2014" name="Int. J. Syst. Evol. Microbiol.">
        <title>Complete genome sequence of Corynebacterium casei LMG S-19264T (=DSM 44701T), isolated from a smear-ripened cheese.</title>
        <authorList>
            <consortium name="US DOE Joint Genome Institute (JGI-PGF)"/>
            <person name="Walter F."/>
            <person name="Albersmeier A."/>
            <person name="Kalinowski J."/>
            <person name="Ruckert C."/>
        </authorList>
    </citation>
    <scope>NUCLEOTIDE SEQUENCE [LARGE SCALE GENOMIC DNA]</scope>
    <source>
        <strain evidence="3 4">KCTC 23968</strain>
    </source>
</reference>
<dbReference type="SUPFAM" id="SSF52540">
    <property type="entry name" value="P-loop containing nucleoside triphosphate hydrolases"/>
    <property type="match status" value="1"/>
</dbReference>
<name>A0A918NIC6_9PROT</name>
<keyword evidence="4" id="KW-1185">Reference proteome</keyword>
<dbReference type="GO" id="GO:0000731">
    <property type="term" value="P:DNA synthesis involved in DNA repair"/>
    <property type="evidence" value="ECO:0007669"/>
    <property type="project" value="TreeGrafter"/>
</dbReference>
<feature type="domain" description="Endonuclease GajA/Old nuclease/RecF-like AAA" evidence="1">
    <location>
        <begin position="1"/>
        <end position="51"/>
    </location>
</feature>
<dbReference type="AlphaFoldDB" id="A0A918NIC6"/>
<dbReference type="PANTHER" id="PTHR32182:SF25">
    <property type="entry name" value="SLR1056 PROTEIN"/>
    <property type="match status" value="1"/>
</dbReference>
<dbReference type="Proteomes" id="UP000600865">
    <property type="component" value="Unassembled WGS sequence"/>
</dbReference>
<dbReference type="PANTHER" id="PTHR32182">
    <property type="entry name" value="DNA REPLICATION AND REPAIR PROTEIN RECF"/>
    <property type="match status" value="1"/>
</dbReference>
<organism evidence="3 4">
    <name type="scientific">Litorimonas cladophorae</name>
    <dbReference type="NCBI Taxonomy" id="1220491"/>
    <lineage>
        <taxon>Bacteria</taxon>
        <taxon>Pseudomonadati</taxon>
        <taxon>Pseudomonadota</taxon>
        <taxon>Alphaproteobacteria</taxon>
        <taxon>Maricaulales</taxon>
        <taxon>Robiginitomaculaceae</taxon>
    </lineage>
</organism>
<dbReference type="InterPro" id="IPR014555">
    <property type="entry name" value="RecF-like"/>
</dbReference>
<dbReference type="Gene3D" id="3.40.50.300">
    <property type="entry name" value="P-loop containing nucleotide triphosphate hydrolases"/>
    <property type="match status" value="2"/>
</dbReference>
<feature type="domain" description="ATPase AAA-type core" evidence="2">
    <location>
        <begin position="189"/>
        <end position="350"/>
    </location>
</feature>
<dbReference type="GO" id="GO:0005524">
    <property type="term" value="F:ATP binding"/>
    <property type="evidence" value="ECO:0007669"/>
    <property type="project" value="InterPro"/>
</dbReference>
<evidence type="ECO:0000259" key="2">
    <source>
        <dbReference type="Pfam" id="PF13304"/>
    </source>
</evidence>
<sequence>MITKLAISGYRSLRDVKLHLENVNIVTGPNGSGKSSLFKALKLLTETSRGQLFSSLAKEGGFPSTLWAGPENISRAMRSGEHPLQGTVRQKPVALKLGYASEDYSYLVDLGLPVPGSSIFANDPVIKQEIVWVGEVLRPATTIAKRAGPHVSLKDNETGAWHTTGSDIASFDSMMMHGVDPRLAPELLLMREKMREWRFYDHFRTDEDAPARQSQIGTRTPILSPDGSDLAAAVQTIMEIGDRRALDVTIEDAFPGASLSLDIRDGRFQLLMSQYGLLRQLSARELSDGTLRYILLVAALLSPRPPEFLVLNEPETSLHQDLLAPLARLIARASEESQILIISHSKILIDYLTTEIQCQIIPLKKDHGETEVSLDNQTNWAWPSR</sequence>
<dbReference type="RefSeq" id="WP_189587073.1">
    <property type="nucleotide sequence ID" value="NZ_BMYV01000003.1"/>
</dbReference>
<gene>
    <name evidence="3" type="ORF">GCM10011309_26990</name>
</gene>
<dbReference type="FunFam" id="3.40.50.300:FF:002708">
    <property type="entry name" value="FeS assembly ATPase SufC"/>
    <property type="match status" value="1"/>
</dbReference>
<dbReference type="InterPro" id="IPR041685">
    <property type="entry name" value="AAA_GajA/Old/RecF-like"/>
</dbReference>
<evidence type="ECO:0008006" key="5">
    <source>
        <dbReference type="Google" id="ProtNLM"/>
    </source>
</evidence>
<accession>A0A918NIC6</accession>
<comment type="caution">
    <text evidence="3">The sequence shown here is derived from an EMBL/GenBank/DDBJ whole genome shotgun (WGS) entry which is preliminary data.</text>
</comment>